<feature type="domain" description="Calcineurin-like phosphoesterase" evidence="3">
    <location>
        <begin position="13"/>
        <end position="162"/>
    </location>
</feature>
<dbReference type="EMBL" id="DVGB01000082">
    <property type="protein sequence ID" value="HIR01912.1"/>
    <property type="molecule type" value="Genomic_DNA"/>
</dbReference>
<evidence type="ECO:0000313" key="5">
    <source>
        <dbReference type="Proteomes" id="UP000824261"/>
    </source>
</evidence>
<dbReference type="Proteomes" id="UP000824261">
    <property type="component" value="Unassembled WGS sequence"/>
</dbReference>
<reference evidence="4" key="1">
    <citation type="submission" date="2020-10" db="EMBL/GenBank/DDBJ databases">
        <authorList>
            <person name="Gilroy R."/>
        </authorList>
    </citation>
    <scope>NUCLEOTIDE SEQUENCE</scope>
    <source>
        <strain evidence="4">ChiGjej1B1-2707</strain>
    </source>
</reference>
<dbReference type="EC" id="3.1.4.-" evidence="2"/>
<dbReference type="InterPro" id="IPR024654">
    <property type="entry name" value="Calcineurin-like_PHP_lpxH"/>
</dbReference>
<evidence type="ECO:0000256" key="2">
    <source>
        <dbReference type="RuleBase" id="RU362039"/>
    </source>
</evidence>
<proteinExistence type="inferred from homology"/>
<organism evidence="4 5">
    <name type="scientific">Candidatus Aveggerthella stercoripullorum</name>
    <dbReference type="NCBI Taxonomy" id="2840688"/>
    <lineage>
        <taxon>Bacteria</taxon>
        <taxon>Bacillati</taxon>
        <taxon>Actinomycetota</taxon>
        <taxon>Coriobacteriia</taxon>
        <taxon>Eggerthellales</taxon>
        <taxon>Eggerthellaceae</taxon>
        <taxon>Eggerthellaceae incertae sedis</taxon>
        <taxon>Candidatus Aveggerthella</taxon>
    </lineage>
</organism>
<gene>
    <name evidence="4" type="ORF">IAA69_06600</name>
</gene>
<sequence>MEKTGSESNVVVVGVLSDTHGSLPMAACAALADCDVIVHAGDICGSDILTELRLLAPVHAVLGNNDFPEYGSGVQRFAQFELAGLRFLVAHYPQDIRSALRGNGPIHPGDPLPHVCIHGHTHVPEILTGKDARPANLIVCPGSVSRPRGGSKPSIAKMEVENGRILSVRIEEI</sequence>
<name>A0A9D1A0P7_9ACTN</name>
<evidence type="ECO:0000313" key="4">
    <source>
        <dbReference type="EMBL" id="HIR01912.1"/>
    </source>
</evidence>
<dbReference type="InterPro" id="IPR000979">
    <property type="entry name" value="Phosphodiesterase_MJ0936/Vps29"/>
</dbReference>
<dbReference type="NCBIfam" id="TIGR00040">
    <property type="entry name" value="yfcE"/>
    <property type="match status" value="1"/>
</dbReference>
<dbReference type="InterPro" id="IPR029052">
    <property type="entry name" value="Metallo-depent_PP-like"/>
</dbReference>
<dbReference type="GO" id="GO:0046872">
    <property type="term" value="F:metal ion binding"/>
    <property type="evidence" value="ECO:0007669"/>
    <property type="project" value="UniProtKB-KW"/>
</dbReference>
<evidence type="ECO:0000259" key="3">
    <source>
        <dbReference type="Pfam" id="PF12850"/>
    </source>
</evidence>
<comment type="cofactor">
    <cofactor evidence="2">
        <name>a divalent metal cation</name>
        <dbReference type="ChEBI" id="CHEBI:60240"/>
    </cofactor>
</comment>
<protein>
    <recommendedName>
        <fullName evidence="2">Phosphoesterase</fullName>
        <ecNumber evidence="2">3.1.4.-</ecNumber>
    </recommendedName>
</protein>
<dbReference type="SUPFAM" id="SSF56300">
    <property type="entry name" value="Metallo-dependent phosphatases"/>
    <property type="match status" value="1"/>
</dbReference>
<accession>A0A9D1A0P7</accession>
<evidence type="ECO:0000256" key="1">
    <source>
        <dbReference type="ARBA" id="ARBA00008950"/>
    </source>
</evidence>
<dbReference type="Pfam" id="PF12850">
    <property type="entry name" value="Metallophos_2"/>
    <property type="match status" value="1"/>
</dbReference>
<dbReference type="AlphaFoldDB" id="A0A9D1A0P7"/>
<keyword evidence="2" id="KW-0479">Metal-binding</keyword>
<comment type="similarity">
    <text evidence="1 2">Belongs to the metallophosphoesterase superfamily. YfcE family.</text>
</comment>
<dbReference type="Gene3D" id="3.60.21.10">
    <property type="match status" value="1"/>
</dbReference>
<reference evidence="4" key="2">
    <citation type="journal article" date="2021" name="PeerJ">
        <title>Extensive microbial diversity within the chicken gut microbiome revealed by metagenomics and culture.</title>
        <authorList>
            <person name="Gilroy R."/>
            <person name="Ravi A."/>
            <person name="Getino M."/>
            <person name="Pursley I."/>
            <person name="Horton D.L."/>
            <person name="Alikhan N.F."/>
            <person name="Baker D."/>
            <person name="Gharbi K."/>
            <person name="Hall N."/>
            <person name="Watson M."/>
            <person name="Adriaenssens E.M."/>
            <person name="Foster-Nyarko E."/>
            <person name="Jarju S."/>
            <person name="Secka A."/>
            <person name="Antonio M."/>
            <person name="Oren A."/>
            <person name="Chaudhuri R.R."/>
            <person name="La Ragione R."/>
            <person name="Hildebrand F."/>
            <person name="Pallen M.J."/>
        </authorList>
    </citation>
    <scope>NUCLEOTIDE SEQUENCE</scope>
    <source>
        <strain evidence="4">ChiGjej1B1-2707</strain>
    </source>
</reference>
<dbReference type="GO" id="GO:0016787">
    <property type="term" value="F:hydrolase activity"/>
    <property type="evidence" value="ECO:0007669"/>
    <property type="project" value="UniProtKB-UniRule"/>
</dbReference>
<comment type="caution">
    <text evidence="4">The sequence shown here is derived from an EMBL/GenBank/DDBJ whole genome shotgun (WGS) entry which is preliminary data.</text>
</comment>